<name>N8Y995_ACIGI</name>
<dbReference type="AlphaFoldDB" id="N8Y995"/>
<reference evidence="2 3" key="1">
    <citation type="submission" date="2013-02" db="EMBL/GenBank/DDBJ databases">
        <title>The Genome Sequence of Acinetobacter guillouiae NIPH 991.</title>
        <authorList>
            <consortium name="The Broad Institute Genome Sequencing Platform"/>
            <consortium name="The Broad Institute Genome Sequencing Center for Infectious Disease"/>
            <person name="Cerqueira G."/>
            <person name="Feldgarden M."/>
            <person name="Courvalin P."/>
            <person name="Perichon B."/>
            <person name="Grillot-Courvalin C."/>
            <person name="Clermont D."/>
            <person name="Rocha E."/>
            <person name="Yoon E.-J."/>
            <person name="Nemec A."/>
            <person name="Walker B."/>
            <person name="Young S.K."/>
            <person name="Zeng Q."/>
            <person name="Gargeya S."/>
            <person name="Fitzgerald M."/>
            <person name="Haas B."/>
            <person name="Abouelleil A."/>
            <person name="Alvarado L."/>
            <person name="Arachchi H.M."/>
            <person name="Berlin A.M."/>
            <person name="Chapman S.B."/>
            <person name="Dewar J."/>
            <person name="Goldberg J."/>
            <person name="Griggs A."/>
            <person name="Gujja S."/>
            <person name="Hansen M."/>
            <person name="Howarth C."/>
            <person name="Imamovic A."/>
            <person name="Larimer J."/>
            <person name="McCowan C."/>
            <person name="Murphy C."/>
            <person name="Neiman D."/>
            <person name="Pearson M."/>
            <person name="Priest M."/>
            <person name="Roberts A."/>
            <person name="Saif S."/>
            <person name="Shea T."/>
            <person name="Sisk P."/>
            <person name="Sykes S."/>
            <person name="Wortman J."/>
            <person name="Nusbaum C."/>
            <person name="Birren B."/>
        </authorList>
    </citation>
    <scope>NUCLEOTIDE SEQUENCE [LARGE SCALE GENOMIC DNA]</scope>
    <source>
        <strain evidence="2 3">NIPH 991</strain>
    </source>
</reference>
<dbReference type="eggNOG" id="ENOG5031SJW">
    <property type="taxonomic scope" value="Bacteria"/>
</dbReference>
<dbReference type="Proteomes" id="UP000013148">
    <property type="component" value="Unassembled WGS sequence"/>
</dbReference>
<comment type="caution">
    <text evidence="2">The sequence shown here is derived from an EMBL/GenBank/DDBJ whole genome shotgun (WGS) entry which is preliminary data.</text>
</comment>
<sequence length="110" mass="12633">MKIKRALMCFTAVMFITGGVHAAPYLFTQTLTEPYPSCPMSNYVKIQNYENVAYRVNVEVEYYNAKAQRVTYTKQVEAWPNSASFVGCASIREYPNTFNASYRILSYVKI</sequence>
<dbReference type="RefSeq" id="WP_004818500.1">
    <property type="nucleotide sequence ID" value="NZ_KB849456.1"/>
</dbReference>
<accession>N8Y995</accession>
<protein>
    <submittedName>
        <fullName evidence="2">Uncharacterized protein</fullName>
    </submittedName>
</protein>
<gene>
    <name evidence="2" type="ORF">F964_01155</name>
</gene>
<dbReference type="HOGENOM" id="CLU_2178088_0_0_6"/>
<evidence type="ECO:0000256" key="1">
    <source>
        <dbReference type="SAM" id="SignalP"/>
    </source>
</evidence>
<keyword evidence="3" id="KW-1185">Reference proteome</keyword>
<organism evidence="2 3">
    <name type="scientific">Acinetobacter guillouiae NIPH 991</name>
    <dbReference type="NCBI Taxonomy" id="1217656"/>
    <lineage>
        <taxon>Bacteria</taxon>
        <taxon>Pseudomonadati</taxon>
        <taxon>Pseudomonadota</taxon>
        <taxon>Gammaproteobacteria</taxon>
        <taxon>Moraxellales</taxon>
        <taxon>Moraxellaceae</taxon>
        <taxon>Acinetobacter</taxon>
    </lineage>
</organism>
<dbReference type="EMBL" id="APPJ01000009">
    <property type="protein sequence ID" value="ENV17849.1"/>
    <property type="molecule type" value="Genomic_DNA"/>
</dbReference>
<evidence type="ECO:0000313" key="2">
    <source>
        <dbReference type="EMBL" id="ENV17849.1"/>
    </source>
</evidence>
<feature type="chain" id="PRO_5004137636" evidence="1">
    <location>
        <begin position="23"/>
        <end position="110"/>
    </location>
</feature>
<keyword evidence="1" id="KW-0732">Signal</keyword>
<feature type="signal peptide" evidence="1">
    <location>
        <begin position="1"/>
        <end position="22"/>
    </location>
</feature>
<proteinExistence type="predicted"/>
<evidence type="ECO:0000313" key="3">
    <source>
        <dbReference type="Proteomes" id="UP000013148"/>
    </source>
</evidence>